<comment type="caution">
    <text evidence="1">The sequence shown here is derived from an EMBL/GenBank/DDBJ whole genome shotgun (WGS) entry which is preliminary data.</text>
</comment>
<name>A0ABP7D0L5_9ACTN</name>
<gene>
    <name evidence="1" type="ORF">GCM10022204_11950</name>
</gene>
<accession>A0ABP7D0L5</accession>
<sequence>MALTDSTTTTRLGCGRDIDEVWANAGNPPDAHERTCPDCQAARASLTELDAATRDLRSRDQADPELHLSADLVSKISSIARAEVRRGRRIPLRNVTGGHDSAVEADLTVSEQAIASIIRDTCDQFADIEARRCRVEISDHRAGLDPETVAIRARLRISVAASTASPGRIDELREQVIAAVHDRVGVTAQVVDIDVEDVHDA</sequence>
<protein>
    <recommendedName>
        <fullName evidence="3">Asp23/Gls24 family envelope stress response protein</fullName>
    </recommendedName>
</protein>
<evidence type="ECO:0000313" key="2">
    <source>
        <dbReference type="Proteomes" id="UP001500051"/>
    </source>
</evidence>
<proteinExistence type="predicted"/>
<dbReference type="Proteomes" id="UP001500051">
    <property type="component" value="Unassembled WGS sequence"/>
</dbReference>
<organism evidence="1 2">
    <name type="scientific">Microlunatus aurantiacus</name>
    <dbReference type="NCBI Taxonomy" id="446786"/>
    <lineage>
        <taxon>Bacteria</taxon>
        <taxon>Bacillati</taxon>
        <taxon>Actinomycetota</taxon>
        <taxon>Actinomycetes</taxon>
        <taxon>Propionibacteriales</taxon>
        <taxon>Propionibacteriaceae</taxon>
        <taxon>Microlunatus</taxon>
    </lineage>
</organism>
<keyword evidence="2" id="KW-1185">Reference proteome</keyword>
<dbReference type="EMBL" id="BAAAYX010000003">
    <property type="protein sequence ID" value="GAA3697528.1"/>
    <property type="molecule type" value="Genomic_DNA"/>
</dbReference>
<dbReference type="RefSeq" id="WP_344811391.1">
    <property type="nucleotide sequence ID" value="NZ_BAAAYX010000003.1"/>
</dbReference>
<reference evidence="2" key="1">
    <citation type="journal article" date="2019" name="Int. J. Syst. Evol. Microbiol.">
        <title>The Global Catalogue of Microorganisms (GCM) 10K type strain sequencing project: providing services to taxonomists for standard genome sequencing and annotation.</title>
        <authorList>
            <consortium name="The Broad Institute Genomics Platform"/>
            <consortium name="The Broad Institute Genome Sequencing Center for Infectious Disease"/>
            <person name="Wu L."/>
            <person name="Ma J."/>
        </authorList>
    </citation>
    <scope>NUCLEOTIDE SEQUENCE [LARGE SCALE GENOMIC DNA]</scope>
    <source>
        <strain evidence="2">JCM 16548</strain>
    </source>
</reference>
<evidence type="ECO:0008006" key="3">
    <source>
        <dbReference type="Google" id="ProtNLM"/>
    </source>
</evidence>
<evidence type="ECO:0000313" key="1">
    <source>
        <dbReference type="EMBL" id="GAA3697528.1"/>
    </source>
</evidence>